<sequence>MTLLPPGTPTTAVTTVTSVTSVRRRVSLHAAVTLAVVVGAVCLGLRHWPVIATGAGRLAVADRGWLLVAAVATVATWVCSALAQQGAVTRPLPAGQLVAVQFAASAANHVLPAGLGAGAVNLRFLTRCGLPVVRSATALGVKATAGAVSRGFLIAVLALTCPGLLRLPHISATVVAIALAVVVTAAVLLRGPLRRALRAVLADVRAVHEVPARAAALWGGSLAFAALHATVVVAVAQALELPLPPAQVALAYLAASSAAVLLPTPGGIGSLDAALAVALTLAGVPGSAAASVVLGYRLLTVWLPLIPGLLALAVLARRKVL</sequence>
<feature type="transmembrane region" description="Helical" evidence="6">
    <location>
        <begin position="215"/>
        <end position="239"/>
    </location>
</feature>
<name>A0ABU3UGJ2_9ACTN</name>
<dbReference type="Proteomes" id="UP001257627">
    <property type="component" value="Unassembled WGS sequence"/>
</dbReference>
<feature type="transmembrane region" description="Helical" evidence="6">
    <location>
        <begin position="65"/>
        <end position="83"/>
    </location>
</feature>
<evidence type="ECO:0000256" key="2">
    <source>
        <dbReference type="ARBA" id="ARBA00022475"/>
    </source>
</evidence>
<dbReference type="InterPro" id="IPR022791">
    <property type="entry name" value="L-PG_synthase/AglD"/>
</dbReference>
<protein>
    <submittedName>
        <fullName evidence="7">Lysylphosphatidylglycerol synthase domain-containing protein</fullName>
    </submittedName>
</protein>
<feature type="transmembrane region" description="Helical" evidence="6">
    <location>
        <begin position="103"/>
        <end position="126"/>
    </location>
</feature>
<evidence type="ECO:0000256" key="3">
    <source>
        <dbReference type="ARBA" id="ARBA00022692"/>
    </source>
</evidence>
<accession>A0ABU3UGJ2</accession>
<dbReference type="PANTHER" id="PTHR39087">
    <property type="entry name" value="UPF0104 MEMBRANE PROTEIN MJ1595"/>
    <property type="match status" value="1"/>
</dbReference>
<dbReference type="PANTHER" id="PTHR39087:SF2">
    <property type="entry name" value="UPF0104 MEMBRANE PROTEIN MJ1595"/>
    <property type="match status" value="1"/>
</dbReference>
<organism evidence="7 8">
    <name type="scientific">Streptomyces mirabilis</name>
    <dbReference type="NCBI Taxonomy" id="68239"/>
    <lineage>
        <taxon>Bacteria</taxon>
        <taxon>Bacillati</taxon>
        <taxon>Actinomycetota</taxon>
        <taxon>Actinomycetes</taxon>
        <taxon>Kitasatosporales</taxon>
        <taxon>Streptomycetaceae</taxon>
        <taxon>Streptomyces</taxon>
    </lineage>
</organism>
<keyword evidence="2" id="KW-1003">Cell membrane</keyword>
<evidence type="ECO:0000256" key="6">
    <source>
        <dbReference type="SAM" id="Phobius"/>
    </source>
</evidence>
<evidence type="ECO:0000256" key="1">
    <source>
        <dbReference type="ARBA" id="ARBA00004651"/>
    </source>
</evidence>
<evidence type="ECO:0000256" key="5">
    <source>
        <dbReference type="ARBA" id="ARBA00023136"/>
    </source>
</evidence>
<dbReference type="EMBL" id="JARAKF010000001">
    <property type="protein sequence ID" value="MDU8993042.1"/>
    <property type="molecule type" value="Genomic_DNA"/>
</dbReference>
<dbReference type="RefSeq" id="WP_179858324.1">
    <property type="nucleotide sequence ID" value="NZ_JAPEMK010000001.1"/>
</dbReference>
<comment type="subcellular location">
    <subcellularLocation>
        <location evidence="1">Cell membrane</location>
        <topology evidence="1">Multi-pass membrane protein</topology>
    </subcellularLocation>
</comment>
<comment type="caution">
    <text evidence="7">The sequence shown here is derived from an EMBL/GenBank/DDBJ whole genome shotgun (WGS) entry which is preliminary data.</text>
</comment>
<feature type="transmembrane region" description="Helical" evidence="6">
    <location>
        <begin position="274"/>
        <end position="293"/>
    </location>
</feature>
<proteinExistence type="predicted"/>
<keyword evidence="5 6" id="KW-0472">Membrane</keyword>
<gene>
    <name evidence="7" type="ORF">PU648_11850</name>
</gene>
<evidence type="ECO:0000313" key="7">
    <source>
        <dbReference type="EMBL" id="MDU8993042.1"/>
    </source>
</evidence>
<feature type="transmembrane region" description="Helical" evidence="6">
    <location>
        <begin position="26"/>
        <end position="45"/>
    </location>
</feature>
<reference evidence="7 8" key="1">
    <citation type="submission" date="2023-02" db="EMBL/GenBank/DDBJ databases">
        <authorList>
            <person name="Maleckis M."/>
        </authorList>
    </citation>
    <scope>NUCLEOTIDE SEQUENCE [LARGE SCALE GENOMIC DNA]</scope>
    <source>
        <strain evidence="7 8">P8-A2</strain>
    </source>
</reference>
<evidence type="ECO:0000313" key="8">
    <source>
        <dbReference type="Proteomes" id="UP001257627"/>
    </source>
</evidence>
<evidence type="ECO:0000256" key="4">
    <source>
        <dbReference type="ARBA" id="ARBA00022989"/>
    </source>
</evidence>
<keyword evidence="8" id="KW-1185">Reference proteome</keyword>
<feature type="transmembrane region" description="Helical" evidence="6">
    <location>
        <begin position="245"/>
        <end position="262"/>
    </location>
</feature>
<feature type="transmembrane region" description="Helical" evidence="6">
    <location>
        <begin position="147"/>
        <end position="165"/>
    </location>
</feature>
<feature type="transmembrane region" description="Helical" evidence="6">
    <location>
        <begin position="171"/>
        <end position="189"/>
    </location>
</feature>
<feature type="transmembrane region" description="Helical" evidence="6">
    <location>
        <begin position="299"/>
        <end position="316"/>
    </location>
</feature>
<keyword evidence="3 6" id="KW-0812">Transmembrane</keyword>
<dbReference type="Pfam" id="PF03706">
    <property type="entry name" value="LPG_synthase_TM"/>
    <property type="match status" value="1"/>
</dbReference>
<keyword evidence="4 6" id="KW-1133">Transmembrane helix</keyword>